<gene>
    <name evidence="1" type="ORF">UFOVP1071_55</name>
</gene>
<reference evidence="1" key="1">
    <citation type="submission" date="2020-05" db="EMBL/GenBank/DDBJ databases">
        <authorList>
            <person name="Chiriac C."/>
            <person name="Salcher M."/>
            <person name="Ghai R."/>
            <person name="Kavagutti S V."/>
        </authorList>
    </citation>
    <scope>NUCLEOTIDE SEQUENCE</scope>
</reference>
<dbReference type="EMBL" id="LR797022">
    <property type="protein sequence ID" value="CAB4181692.1"/>
    <property type="molecule type" value="Genomic_DNA"/>
</dbReference>
<organism evidence="1">
    <name type="scientific">uncultured Caudovirales phage</name>
    <dbReference type="NCBI Taxonomy" id="2100421"/>
    <lineage>
        <taxon>Viruses</taxon>
        <taxon>Duplodnaviria</taxon>
        <taxon>Heunggongvirae</taxon>
        <taxon>Uroviricota</taxon>
        <taxon>Caudoviricetes</taxon>
        <taxon>Peduoviridae</taxon>
        <taxon>Maltschvirus</taxon>
        <taxon>Maltschvirus maltsch</taxon>
    </lineage>
</organism>
<accession>A0A6J5QDR7</accession>
<name>A0A6J5QDR7_9CAUD</name>
<sequence>MPVKVVIVQLKARTAKVVQELKYPSDDRAWAAYRSLVDQLGSDFHVEVVGAGPRVSVGHIVPKIISQKVEKTVDINPWTAYSKNIS</sequence>
<evidence type="ECO:0000313" key="1">
    <source>
        <dbReference type="EMBL" id="CAB4181692.1"/>
    </source>
</evidence>
<proteinExistence type="predicted"/>
<protein>
    <submittedName>
        <fullName evidence="1">Uncharacterized protein</fullName>
    </submittedName>
</protein>